<dbReference type="EMBL" id="BSYO01000017">
    <property type="protein sequence ID" value="GMH16885.1"/>
    <property type="molecule type" value="Genomic_DNA"/>
</dbReference>
<evidence type="ECO:0000256" key="1">
    <source>
        <dbReference type="SAM" id="SignalP"/>
    </source>
</evidence>
<keyword evidence="1" id="KW-0732">Signal</keyword>
<dbReference type="Proteomes" id="UP001279734">
    <property type="component" value="Unassembled WGS sequence"/>
</dbReference>
<protein>
    <submittedName>
        <fullName evidence="2">Uncharacterized protein</fullName>
    </submittedName>
</protein>
<evidence type="ECO:0000313" key="3">
    <source>
        <dbReference type="Proteomes" id="UP001279734"/>
    </source>
</evidence>
<keyword evidence="3" id="KW-1185">Reference proteome</keyword>
<proteinExistence type="predicted"/>
<name>A0AAD3STZ6_NEPGR</name>
<feature type="signal peptide" evidence="1">
    <location>
        <begin position="1"/>
        <end position="17"/>
    </location>
</feature>
<comment type="caution">
    <text evidence="2">The sequence shown here is derived from an EMBL/GenBank/DDBJ whole genome shotgun (WGS) entry which is preliminary data.</text>
</comment>
<evidence type="ECO:0000313" key="2">
    <source>
        <dbReference type="EMBL" id="GMH16885.1"/>
    </source>
</evidence>
<organism evidence="2 3">
    <name type="scientific">Nepenthes gracilis</name>
    <name type="common">Slender pitcher plant</name>
    <dbReference type="NCBI Taxonomy" id="150966"/>
    <lineage>
        <taxon>Eukaryota</taxon>
        <taxon>Viridiplantae</taxon>
        <taxon>Streptophyta</taxon>
        <taxon>Embryophyta</taxon>
        <taxon>Tracheophyta</taxon>
        <taxon>Spermatophyta</taxon>
        <taxon>Magnoliopsida</taxon>
        <taxon>eudicotyledons</taxon>
        <taxon>Gunneridae</taxon>
        <taxon>Pentapetalae</taxon>
        <taxon>Caryophyllales</taxon>
        <taxon>Nepenthaceae</taxon>
        <taxon>Nepenthes</taxon>
    </lineage>
</organism>
<reference evidence="2" key="1">
    <citation type="submission" date="2023-05" db="EMBL/GenBank/DDBJ databases">
        <title>Nepenthes gracilis genome sequencing.</title>
        <authorList>
            <person name="Fukushima K."/>
        </authorList>
    </citation>
    <scope>NUCLEOTIDE SEQUENCE</scope>
    <source>
        <strain evidence="2">SING2019-196</strain>
    </source>
</reference>
<feature type="chain" id="PRO_5042091640" evidence="1">
    <location>
        <begin position="18"/>
        <end position="194"/>
    </location>
</feature>
<accession>A0AAD3STZ6</accession>
<sequence>MLQFLMALGSGCDVAAAAFAVGNLGVLQCAEVGCGLCFLQWHRSIIWNWACCEFVNCGGWLLEVLGRFCPDELCLCGWFIGVGWCLAGCYVGTWLLDLLKMNLLAPVQSLAGKSPFASSCWISPTARRLLAFAGFEDQHLLMDFVPGVGGQNHVVVDHLCWFVAAPGADGVLEIWPMALFDCVHCCMNMLRRIE</sequence>
<dbReference type="AlphaFoldDB" id="A0AAD3STZ6"/>
<gene>
    <name evidence="2" type="ORF">Nepgr_018726</name>
</gene>